<reference evidence="2" key="1">
    <citation type="journal article" date="2023" name="G3 (Bethesda)">
        <title>Whole genome assembly and annotation of the endangered Caribbean coral Acropora cervicornis.</title>
        <authorList>
            <person name="Selwyn J.D."/>
            <person name="Vollmer S.V."/>
        </authorList>
    </citation>
    <scope>NUCLEOTIDE SEQUENCE</scope>
    <source>
        <strain evidence="2">K2</strain>
    </source>
</reference>
<dbReference type="EMBL" id="JARQWQ010000042">
    <property type="protein sequence ID" value="KAK2558985.1"/>
    <property type="molecule type" value="Genomic_DNA"/>
</dbReference>
<evidence type="ECO:0000313" key="3">
    <source>
        <dbReference type="Proteomes" id="UP001249851"/>
    </source>
</evidence>
<name>A0AAD9QDQ0_ACRCE</name>
<evidence type="ECO:0000256" key="1">
    <source>
        <dbReference type="SAM" id="MobiDB-lite"/>
    </source>
</evidence>
<proteinExistence type="predicted"/>
<gene>
    <name evidence="2" type="ORF">P5673_018613</name>
</gene>
<evidence type="ECO:0000313" key="2">
    <source>
        <dbReference type="EMBL" id="KAK2558985.1"/>
    </source>
</evidence>
<organism evidence="2 3">
    <name type="scientific">Acropora cervicornis</name>
    <name type="common">Staghorn coral</name>
    <dbReference type="NCBI Taxonomy" id="6130"/>
    <lineage>
        <taxon>Eukaryota</taxon>
        <taxon>Metazoa</taxon>
        <taxon>Cnidaria</taxon>
        <taxon>Anthozoa</taxon>
        <taxon>Hexacorallia</taxon>
        <taxon>Scleractinia</taxon>
        <taxon>Astrocoeniina</taxon>
        <taxon>Acroporidae</taxon>
        <taxon>Acropora</taxon>
    </lineage>
</organism>
<feature type="region of interest" description="Disordered" evidence="1">
    <location>
        <begin position="83"/>
        <end position="149"/>
    </location>
</feature>
<protein>
    <submittedName>
        <fullName evidence="2">Uncharacterized protein</fullName>
    </submittedName>
</protein>
<accession>A0AAD9QDQ0</accession>
<dbReference type="AlphaFoldDB" id="A0AAD9QDQ0"/>
<sequence length="248" mass="27622">MEHLRMLLYVISSHQKQLRSLIRNPVRYIKKCQGLPVLAKHEFKLNPTLTTLKSWCASETVTTESKPTAITSSHRTNLLAHLGSEKTGKSKAQKPRSPTLSSSLSSSDEEPPPPKKSQQKRKAPELKLSDDDLGGQPGPSSAPEWSPQHKHAKLLNIYQPKKQKEKRINVATVFLKLPCKNIVAVYPVTNVVNGNRTTCHPFVPAYTSTISKVQGQDLGKIILWLDCQLVPKGSAYVALSHIRQVRDL</sequence>
<dbReference type="Proteomes" id="UP001249851">
    <property type="component" value="Unassembled WGS sequence"/>
</dbReference>
<reference evidence="2" key="2">
    <citation type="journal article" date="2023" name="Science">
        <title>Genomic signatures of disease resistance in endangered staghorn corals.</title>
        <authorList>
            <person name="Vollmer S.V."/>
            <person name="Selwyn J.D."/>
            <person name="Despard B.A."/>
            <person name="Roesel C.L."/>
        </authorList>
    </citation>
    <scope>NUCLEOTIDE SEQUENCE</scope>
    <source>
        <strain evidence="2">K2</strain>
    </source>
</reference>
<comment type="caution">
    <text evidence="2">The sequence shown here is derived from an EMBL/GenBank/DDBJ whole genome shotgun (WGS) entry which is preliminary data.</text>
</comment>
<keyword evidence="3" id="KW-1185">Reference proteome</keyword>
<feature type="compositionally biased region" description="Low complexity" evidence="1">
    <location>
        <begin position="95"/>
        <end position="106"/>
    </location>
</feature>